<dbReference type="PANTHER" id="PTHR30511">
    <property type="entry name" value="ALANINE RACEMASE"/>
    <property type="match status" value="1"/>
</dbReference>
<dbReference type="Gene3D" id="3.20.20.10">
    <property type="entry name" value="Alanine racemase"/>
    <property type="match status" value="1"/>
</dbReference>
<keyword evidence="3" id="KW-0413">Isomerase</keyword>
<dbReference type="GO" id="GO:0005829">
    <property type="term" value="C:cytosol"/>
    <property type="evidence" value="ECO:0007669"/>
    <property type="project" value="TreeGrafter"/>
</dbReference>
<dbReference type="CDD" id="cd00430">
    <property type="entry name" value="PLPDE_III_AR"/>
    <property type="match status" value="1"/>
</dbReference>
<dbReference type="SUPFAM" id="SSF50621">
    <property type="entry name" value="Alanine racemase C-terminal domain-like"/>
    <property type="match status" value="1"/>
</dbReference>
<evidence type="ECO:0000256" key="4">
    <source>
        <dbReference type="PIRSR" id="PIRSR600821-52"/>
    </source>
</evidence>
<name>A0AAE0RZK1_9BIVA</name>
<evidence type="ECO:0000256" key="2">
    <source>
        <dbReference type="ARBA" id="ARBA00022898"/>
    </source>
</evidence>
<dbReference type="Proteomes" id="UP001195483">
    <property type="component" value="Unassembled WGS sequence"/>
</dbReference>
<dbReference type="InterPro" id="IPR011990">
    <property type="entry name" value="TPR-like_helical_dom_sf"/>
</dbReference>
<reference evidence="6" key="2">
    <citation type="journal article" date="2021" name="Genome Biol. Evol.">
        <title>Developing a high-quality reference genome for a parasitic bivalve with doubly uniparental inheritance (Bivalvia: Unionida).</title>
        <authorList>
            <person name="Smith C.H."/>
        </authorList>
    </citation>
    <scope>NUCLEOTIDE SEQUENCE</scope>
    <source>
        <strain evidence="6">CHS0354</strain>
        <tissue evidence="6">Mantle</tissue>
    </source>
</reference>
<dbReference type="InterPro" id="IPR001608">
    <property type="entry name" value="Ala_racemase_N"/>
</dbReference>
<dbReference type="PANTHER" id="PTHR30511:SF0">
    <property type="entry name" value="ALANINE RACEMASE, CATABOLIC-RELATED"/>
    <property type="match status" value="1"/>
</dbReference>
<dbReference type="Pfam" id="PF00842">
    <property type="entry name" value="Ala_racemase_C"/>
    <property type="match status" value="1"/>
</dbReference>
<dbReference type="GO" id="GO:0030170">
    <property type="term" value="F:pyridoxal phosphate binding"/>
    <property type="evidence" value="ECO:0007669"/>
    <property type="project" value="TreeGrafter"/>
</dbReference>
<reference evidence="6" key="1">
    <citation type="journal article" date="2021" name="Genome Biol. Evol.">
        <title>A High-Quality Reference Genome for a Parasitic Bivalve with Doubly Uniparental Inheritance (Bivalvia: Unionida).</title>
        <authorList>
            <person name="Smith C.H."/>
        </authorList>
    </citation>
    <scope>NUCLEOTIDE SEQUENCE</scope>
    <source>
        <strain evidence="6">CHS0354</strain>
    </source>
</reference>
<dbReference type="SMART" id="SM01005">
    <property type="entry name" value="Ala_racemase_C"/>
    <property type="match status" value="1"/>
</dbReference>
<feature type="binding site" evidence="4">
    <location>
        <position position="184"/>
    </location>
    <ligand>
        <name>substrate</name>
    </ligand>
</feature>
<dbReference type="InterPro" id="IPR011079">
    <property type="entry name" value="Ala_racemase_C"/>
</dbReference>
<dbReference type="SUPFAM" id="SSF48452">
    <property type="entry name" value="TPR-like"/>
    <property type="match status" value="1"/>
</dbReference>
<reference evidence="6" key="3">
    <citation type="submission" date="2023-05" db="EMBL/GenBank/DDBJ databases">
        <authorList>
            <person name="Smith C.H."/>
        </authorList>
    </citation>
    <scope>NUCLEOTIDE SEQUENCE</scope>
    <source>
        <strain evidence="6">CHS0354</strain>
        <tissue evidence="6">Mantle</tissue>
    </source>
</reference>
<evidence type="ECO:0000256" key="1">
    <source>
        <dbReference type="ARBA" id="ARBA00001933"/>
    </source>
</evidence>
<dbReference type="Pfam" id="PF01168">
    <property type="entry name" value="Ala_racemase_N"/>
    <property type="match status" value="1"/>
</dbReference>
<proteinExistence type="predicted"/>
<evidence type="ECO:0000313" key="7">
    <source>
        <dbReference type="Proteomes" id="UP001195483"/>
    </source>
</evidence>
<comment type="caution">
    <text evidence="6">The sequence shown here is derived from an EMBL/GenBank/DDBJ whole genome shotgun (WGS) entry which is preliminary data.</text>
</comment>
<dbReference type="PRINTS" id="PR00992">
    <property type="entry name" value="ALARACEMASE"/>
</dbReference>
<dbReference type="EMBL" id="JAEAOA010001427">
    <property type="protein sequence ID" value="KAK3582413.1"/>
    <property type="molecule type" value="Genomic_DNA"/>
</dbReference>
<organism evidence="6 7">
    <name type="scientific">Potamilus streckersoni</name>
    <dbReference type="NCBI Taxonomy" id="2493646"/>
    <lineage>
        <taxon>Eukaryota</taxon>
        <taxon>Metazoa</taxon>
        <taxon>Spiralia</taxon>
        <taxon>Lophotrochozoa</taxon>
        <taxon>Mollusca</taxon>
        <taxon>Bivalvia</taxon>
        <taxon>Autobranchia</taxon>
        <taxon>Heteroconchia</taxon>
        <taxon>Palaeoheterodonta</taxon>
        <taxon>Unionida</taxon>
        <taxon>Unionoidea</taxon>
        <taxon>Unionidae</taxon>
        <taxon>Ambleminae</taxon>
        <taxon>Lampsilini</taxon>
        <taxon>Potamilus</taxon>
    </lineage>
</organism>
<gene>
    <name evidence="6" type="ORF">CHS0354_023959</name>
</gene>
<sequence length="418" mass="47398">MYQTVTDEDVLEEYADHLISNYITILAIKLTNYWREFFPYSADAWMYSGLALSQKIGQEKNAEDTFKKAISLSPLEADYYLELGSFYESFEEYEESLNCYLDAASRIFNVPDIYYAIGIVYAKAASCTVLCFIPPQNDEIEIALKYNLTLTISSIQQFEHFQKKVRDYDHSIDFHLKVDTGMTRQGCTPDEAWEIAVAYRSLERIPLIMRGIYTHFSCDSNILFTQNQLNIFLNTTSKIQKLLGYFLIKHAANSGGALFIPESRLDMVRIGIVMYGAFSPIETQLLPFEQKPVMKLVSYISLIKFVAKGTAVSYHATWVAKEDTYVAIAIIGYADGFPRSASNHAFVSIRGKKYPQVGNVTMDQIVINIGMEHGISVGDEVVIFGNDLISVTDFAKWSSTISYECLTSVSERLSREED</sequence>
<dbReference type="Gene3D" id="2.40.37.10">
    <property type="entry name" value="Lyase, Ornithine Decarboxylase, Chain A, domain 1"/>
    <property type="match status" value="1"/>
</dbReference>
<evidence type="ECO:0000313" key="6">
    <source>
        <dbReference type="EMBL" id="KAK3582413.1"/>
    </source>
</evidence>
<keyword evidence="2" id="KW-0663">Pyridoxal phosphate</keyword>
<accession>A0AAE0RZK1</accession>
<evidence type="ECO:0000256" key="3">
    <source>
        <dbReference type="ARBA" id="ARBA00023235"/>
    </source>
</evidence>
<dbReference type="SUPFAM" id="SSF51419">
    <property type="entry name" value="PLP-binding barrel"/>
    <property type="match status" value="1"/>
</dbReference>
<dbReference type="Gene3D" id="1.25.40.10">
    <property type="entry name" value="Tetratricopeptide repeat domain"/>
    <property type="match status" value="1"/>
</dbReference>
<feature type="domain" description="Alanine racemase C-terminal" evidence="5">
    <location>
        <begin position="293"/>
        <end position="418"/>
    </location>
</feature>
<comment type="cofactor">
    <cofactor evidence="1">
        <name>pyridoxal 5'-phosphate</name>
        <dbReference type="ChEBI" id="CHEBI:597326"/>
    </cofactor>
</comment>
<dbReference type="InterPro" id="IPR009006">
    <property type="entry name" value="Ala_racemase/Decarboxylase_C"/>
</dbReference>
<dbReference type="GO" id="GO:0008784">
    <property type="term" value="F:alanine racemase activity"/>
    <property type="evidence" value="ECO:0007669"/>
    <property type="project" value="InterPro"/>
</dbReference>
<evidence type="ECO:0000259" key="5">
    <source>
        <dbReference type="SMART" id="SM01005"/>
    </source>
</evidence>
<dbReference type="InterPro" id="IPR029066">
    <property type="entry name" value="PLP-binding_barrel"/>
</dbReference>
<dbReference type="NCBIfam" id="TIGR00492">
    <property type="entry name" value="alr"/>
    <property type="match status" value="1"/>
</dbReference>
<keyword evidence="7" id="KW-1185">Reference proteome</keyword>
<dbReference type="GO" id="GO:0030632">
    <property type="term" value="P:D-alanine biosynthetic process"/>
    <property type="evidence" value="ECO:0007669"/>
    <property type="project" value="TreeGrafter"/>
</dbReference>
<protein>
    <recommendedName>
        <fullName evidence="5">Alanine racemase C-terminal domain-containing protein</fullName>
    </recommendedName>
</protein>
<dbReference type="AlphaFoldDB" id="A0AAE0RZK1"/>
<dbReference type="InterPro" id="IPR000821">
    <property type="entry name" value="Ala_racemase"/>
</dbReference>
<feature type="binding site" evidence="4">
    <location>
        <position position="362"/>
    </location>
    <ligand>
        <name>substrate</name>
    </ligand>
</feature>